<keyword evidence="2" id="KW-0472">Membrane</keyword>
<organism evidence="3 4">
    <name type="scientific">Candidatus Cerribacteria bacterium 'Amazon FNV 2010 28 9'</name>
    <dbReference type="NCBI Taxonomy" id="2081795"/>
    <lineage>
        <taxon>Bacteria</taxon>
        <taxon>Candidatus Cerribacteria</taxon>
    </lineage>
</organism>
<feature type="transmembrane region" description="Helical" evidence="2">
    <location>
        <begin position="134"/>
        <end position="155"/>
    </location>
</feature>
<keyword evidence="1" id="KW-0175">Coiled coil</keyword>
<keyword evidence="2" id="KW-0812">Transmembrane</keyword>
<sequence>MLIKQFHLVQILPYFFAGLPFFVTGLASFPWYTQISTPLFIILLVISLVGAFVVTAQKEQYMLLNRIYFAIVLTMLLVLVQNTGWFYSPLLFILYLATIALCLLYSYICGSLFLASIAVLCISYIGRATPVYDFIRIAAFFTAIPLAVVFSREFLRLKENEKQILILKDEREQYKNELERLHSNKLIWNDVMLRQSLATARNFAYYWDSNGAGLPTKLQRDLKRLAKKLDESLVTIKEFEKKSVDETYL</sequence>
<keyword evidence="2" id="KW-1133">Transmembrane helix</keyword>
<dbReference type="AlphaFoldDB" id="A0A317JN24"/>
<dbReference type="EMBL" id="PSRQ01000061">
    <property type="protein sequence ID" value="PWU22577.1"/>
    <property type="molecule type" value="Genomic_DNA"/>
</dbReference>
<reference evidence="3 4" key="1">
    <citation type="submission" date="2018-02" db="EMBL/GenBank/DDBJ databases">
        <title>Genomic Reconstructions from Amazon Rainforest and Pasture Soil Reveal Novel Insights into the Physiology of Candidate Phyla in Tropical Sites.</title>
        <authorList>
            <person name="Kroeger M.E."/>
            <person name="Delmont T."/>
            <person name="Eren A.M."/>
            <person name="Guo J."/>
            <person name="Meyer K.M."/>
            <person name="Khan K."/>
            <person name="Rodrigues J.L.M."/>
            <person name="Bohannan B.J.M."/>
            <person name="Tringe S."/>
            <person name="Borges C.D."/>
            <person name="Tiedje J."/>
            <person name="Tsai S.M."/>
            <person name="Nusslein K."/>
        </authorList>
    </citation>
    <scope>NUCLEOTIDE SEQUENCE [LARGE SCALE GENOMIC DNA]</scope>
    <source>
        <strain evidence="3">Amazon FNV 2010 28 9</strain>
    </source>
</reference>
<feature type="transmembrane region" description="Helical" evidence="2">
    <location>
        <begin position="112"/>
        <end position="128"/>
    </location>
</feature>
<comment type="caution">
    <text evidence="3">The sequence shown here is derived from an EMBL/GenBank/DDBJ whole genome shotgun (WGS) entry which is preliminary data.</text>
</comment>
<feature type="coiled-coil region" evidence="1">
    <location>
        <begin position="157"/>
        <end position="184"/>
    </location>
</feature>
<dbReference type="Proteomes" id="UP000246104">
    <property type="component" value="Unassembled WGS sequence"/>
</dbReference>
<feature type="transmembrane region" description="Helical" evidence="2">
    <location>
        <begin position="38"/>
        <end position="56"/>
    </location>
</feature>
<accession>A0A317JN24</accession>
<proteinExistence type="predicted"/>
<gene>
    <name evidence="3" type="ORF">C5B42_05655</name>
</gene>
<evidence type="ECO:0000313" key="3">
    <source>
        <dbReference type="EMBL" id="PWU22577.1"/>
    </source>
</evidence>
<evidence type="ECO:0000256" key="2">
    <source>
        <dbReference type="SAM" id="Phobius"/>
    </source>
</evidence>
<evidence type="ECO:0000256" key="1">
    <source>
        <dbReference type="SAM" id="Coils"/>
    </source>
</evidence>
<name>A0A317JN24_9BACT</name>
<feature type="transmembrane region" description="Helical" evidence="2">
    <location>
        <begin position="86"/>
        <end position="105"/>
    </location>
</feature>
<feature type="transmembrane region" description="Helical" evidence="2">
    <location>
        <begin position="63"/>
        <end position="80"/>
    </location>
</feature>
<protein>
    <submittedName>
        <fullName evidence="3">Uncharacterized protein</fullName>
    </submittedName>
</protein>
<evidence type="ECO:0000313" key="4">
    <source>
        <dbReference type="Proteomes" id="UP000246104"/>
    </source>
</evidence>
<feature type="transmembrane region" description="Helical" evidence="2">
    <location>
        <begin position="12"/>
        <end position="32"/>
    </location>
</feature>